<dbReference type="PIRSF" id="PIRSF000521">
    <property type="entry name" value="Transaminase_4ab_Lys_Orn"/>
    <property type="match status" value="1"/>
</dbReference>
<evidence type="ECO:0000256" key="1">
    <source>
        <dbReference type="ARBA" id="ARBA00008954"/>
    </source>
</evidence>
<keyword evidence="4" id="KW-0032">Aminotransferase</keyword>
<dbReference type="InterPro" id="IPR015422">
    <property type="entry name" value="PyrdxlP-dep_Trfase_small"/>
</dbReference>
<dbReference type="PANTHER" id="PTHR43094:SF1">
    <property type="entry name" value="AMINOTRANSFERASE CLASS-III"/>
    <property type="match status" value="1"/>
</dbReference>
<dbReference type="InterPro" id="IPR005814">
    <property type="entry name" value="Aminotrans_3"/>
</dbReference>
<keyword evidence="2 3" id="KW-0663">Pyridoxal phosphate</keyword>
<dbReference type="InterPro" id="IPR015421">
    <property type="entry name" value="PyrdxlP-dep_Trfase_major"/>
</dbReference>
<dbReference type="InterPro" id="IPR015424">
    <property type="entry name" value="PyrdxlP-dep_Trfase"/>
</dbReference>
<comment type="similarity">
    <text evidence="1 3">Belongs to the class-III pyridoxal-phosphate-dependent aminotransferase family.</text>
</comment>
<evidence type="ECO:0000256" key="3">
    <source>
        <dbReference type="RuleBase" id="RU003560"/>
    </source>
</evidence>
<evidence type="ECO:0000256" key="2">
    <source>
        <dbReference type="ARBA" id="ARBA00022898"/>
    </source>
</evidence>
<name>A0ABY4GX81_9BACI</name>
<dbReference type="EMBL" id="CP095074">
    <property type="protein sequence ID" value="UOQ92330.1"/>
    <property type="molecule type" value="Genomic_DNA"/>
</dbReference>
<dbReference type="RefSeq" id="WP_244751940.1">
    <property type="nucleotide sequence ID" value="NZ_CP095074.1"/>
</dbReference>
<dbReference type="Gene3D" id="3.90.1150.10">
    <property type="entry name" value="Aspartate Aminotransferase, domain 1"/>
    <property type="match status" value="1"/>
</dbReference>
<dbReference type="Pfam" id="PF00202">
    <property type="entry name" value="Aminotran_3"/>
    <property type="match status" value="1"/>
</dbReference>
<proteinExistence type="inferred from homology"/>
<dbReference type="PANTHER" id="PTHR43094">
    <property type="entry name" value="AMINOTRANSFERASE"/>
    <property type="match status" value="1"/>
</dbReference>
<dbReference type="Proteomes" id="UP000831880">
    <property type="component" value="Chromosome"/>
</dbReference>
<gene>
    <name evidence="4" type="ORF">MUO14_17900</name>
</gene>
<dbReference type="PROSITE" id="PS00600">
    <property type="entry name" value="AA_TRANSFER_CLASS_3"/>
    <property type="match status" value="1"/>
</dbReference>
<dbReference type="InterPro" id="IPR049704">
    <property type="entry name" value="Aminotrans_3_PPA_site"/>
</dbReference>
<sequence length="462" mass="51021">MNEQFVKETRQPEYLRKLDKEHYFHPTTPLKLHQENGPGLIIKEGKGIHVTDVYDDVYIDGVSSLWNVNIGYGRQEMAEAAKQQMMRLSYGSSFFNNSNDQVIQLSEKLAELTPGNLDVSFFTSGGSESNESAFKIVRHYWKLKGRPERTKIIALDLSYHGVTMGATSATGVREFDHMITSSAPGFLHAKPYLTDCEKGDKSQPDYESSIRGIVEKEGPETVAAVILEPIQGVGGINIPPEGYLKAVRELCDEYGIYMIADEVICGFGRTGEMFGVDNWEVVPDLMSVAKGITSGYMQLGAVLLKSELRDELAEMSDDVFFHGFTYSGHPTACAVGLKNLEIIENEKLVQNSKHMGDELLKGLAYLEEQHQVTAKSRTAGLLGAIELYADRDSGKAFDPSLHAAQQVVEECLSRNLLLRPLSFGGMNAVALAPPLIVNKGDIETMIDRLSGAIKAFENKVLK</sequence>
<keyword evidence="4" id="KW-0808">Transferase</keyword>
<protein>
    <submittedName>
        <fullName evidence="4">Aspartate aminotransferase family protein</fullName>
    </submittedName>
</protein>
<keyword evidence="5" id="KW-1185">Reference proteome</keyword>
<reference evidence="4 5" key="1">
    <citation type="submission" date="2022-04" db="EMBL/GenBank/DDBJ databases">
        <title>Halobacillus sp. isolated from saltern.</title>
        <authorList>
            <person name="Won M."/>
            <person name="Lee C.-M."/>
            <person name="Woen H.-Y."/>
            <person name="Kwon S.-W."/>
        </authorList>
    </citation>
    <scope>NUCLEOTIDE SEQUENCE [LARGE SCALE GENOMIC DNA]</scope>
    <source>
        <strain evidence="4 5">SSTM10-2</strain>
    </source>
</reference>
<dbReference type="Gene3D" id="3.40.640.10">
    <property type="entry name" value="Type I PLP-dependent aspartate aminotransferase-like (Major domain)"/>
    <property type="match status" value="1"/>
</dbReference>
<evidence type="ECO:0000313" key="4">
    <source>
        <dbReference type="EMBL" id="UOQ92330.1"/>
    </source>
</evidence>
<dbReference type="CDD" id="cd00610">
    <property type="entry name" value="OAT_like"/>
    <property type="match status" value="1"/>
</dbReference>
<dbReference type="GO" id="GO:0008483">
    <property type="term" value="F:transaminase activity"/>
    <property type="evidence" value="ECO:0007669"/>
    <property type="project" value="UniProtKB-KW"/>
</dbReference>
<organism evidence="4 5">
    <name type="scientific">Halobacillus shinanisalinarum</name>
    <dbReference type="NCBI Taxonomy" id="2932258"/>
    <lineage>
        <taxon>Bacteria</taxon>
        <taxon>Bacillati</taxon>
        <taxon>Bacillota</taxon>
        <taxon>Bacilli</taxon>
        <taxon>Bacillales</taxon>
        <taxon>Bacillaceae</taxon>
        <taxon>Halobacillus</taxon>
    </lineage>
</organism>
<accession>A0ABY4GX81</accession>
<evidence type="ECO:0000313" key="5">
    <source>
        <dbReference type="Proteomes" id="UP000831880"/>
    </source>
</evidence>
<dbReference type="SUPFAM" id="SSF53383">
    <property type="entry name" value="PLP-dependent transferases"/>
    <property type="match status" value="1"/>
</dbReference>